<feature type="region of interest" description="Disordered" evidence="1">
    <location>
        <begin position="1"/>
        <end position="52"/>
    </location>
</feature>
<evidence type="ECO:0000313" key="2">
    <source>
        <dbReference type="EMBL" id="CEK63178.1"/>
    </source>
</evidence>
<accession>A0A0B6Z3N6</accession>
<proteinExistence type="predicted"/>
<name>A0A0B6Z3N6_9EUPU</name>
<organism evidence="2">
    <name type="scientific">Arion vulgaris</name>
    <dbReference type="NCBI Taxonomy" id="1028688"/>
    <lineage>
        <taxon>Eukaryota</taxon>
        <taxon>Metazoa</taxon>
        <taxon>Spiralia</taxon>
        <taxon>Lophotrochozoa</taxon>
        <taxon>Mollusca</taxon>
        <taxon>Gastropoda</taxon>
        <taxon>Heterobranchia</taxon>
        <taxon>Euthyneura</taxon>
        <taxon>Panpulmonata</taxon>
        <taxon>Eupulmonata</taxon>
        <taxon>Stylommatophora</taxon>
        <taxon>Helicina</taxon>
        <taxon>Arionoidea</taxon>
        <taxon>Arionidae</taxon>
        <taxon>Arion</taxon>
    </lineage>
</organism>
<dbReference type="EMBL" id="HACG01016313">
    <property type="protein sequence ID" value="CEK63178.1"/>
    <property type="molecule type" value="Transcribed_RNA"/>
</dbReference>
<reference evidence="2" key="1">
    <citation type="submission" date="2014-12" db="EMBL/GenBank/DDBJ databases">
        <title>Insight into the proteome of Arion vulgaris.</title>
        <authorList>
            <person name="Aradska J."/>
            <person name="Bulat T."/>
            <person name="Smidak R."/>
            <person name="Sarate P."/>
            <person name="Gangsoo J."/>
            <person name="Sialana F."/>
            <person name="Bilban M."/>
            <person name="Lubec G."/>
        </authorList>
    </citation>
    <scope>NUCLEOTIDE SEQUENCE</scope>
    <source>
        <tissue evidence="2">Skin</tissue>
    </source>
</reference>
<evidence type="ECO:0000256" key="1">
    <source>
        <dbReference type="SAM" id="MobiDB-lite"/>
    </source>
</evidence>
<sequence>MPQRNQHTTNKPTDETAVKAAHVQPVRSRHAIKVKPGSSTSASVPPRNLTKV</sequence>
<dbReference type="AlphaFoldDB" id="A0A0B6Z3N6"/>
<protein>
    <submittedName>
        <fullName evidence="2">Uncharacterized protein</fullName>
    </submittedName>
</protein>
<feature type="compositionally biased region" description="Polar residues" evidence="1">
    <location>
        <begin position="1"/>
        <end position="11"/>
    </location>
</feature>
<gene>
    <name evidence="2" type="primary">ORF47456</name>
</gene>